<evidence type="ECO:0000313" key="2">
    <source>
        <dbReference type="Proteomes" id="UP000684084"/>
    </source>
</evidence>
<sequence length="77" mass="8785">MVVFLILRWLSSMQVFKSLCALELSGSYYGMSGLFGCCLFRCGLLQLFSFLAQDFVVHTLNLWQWNLGFVDFASCIV</sequence>
<gene>
    <name evidence="1" type="ORF">CHRIB12_LOCUS5688</name>
</gene>
<protein>
    <submittedName>
        <fullName evidence="1">Uncharacterized protein</fullName>
    </submittedName>
</protein>
<proteinExistence type="predicted"/>
<evidence type="ECO:0000313" key="1">
    <source>
        <dbReference type="EMBL" id="CAB5353711.1"/>
    </source>
</evidence>
<organism evidence="1 2">
    <name type="scientific">Rhizophagus irregularis</name>
    <dbReference type="NCBI Taxonomy" id="588596"/>
    <lineage>
        <taxon>Eukaryota</taxon>
        <taxon>Fungi</taxon>
        <taxon>Fungi incertae sedis</taxon>
        <taxon>Mucoromycota</taxon>
        <taxon>Glomeromycotina</taxon>
        <taxon>Glomeromycetes</taxon>
        <taxon>Glomerales</taxon>
        <taxon>Glomeraceae</taxon>
        <taxon>Rhizophagus</taxon>
    </lineage>
</organism>
<name>A0A916E2C0_9GLOM</name>
<dbReference type="AlphaFoldDB" id="A0A916E2C0"/>
<dbReference type="Proteomes" id="UP000684084">
    <property type="component" value="Unassembled WGS sequence"/>
</dbReference>
<reference evidence="1" key="1">
    <citation type="submission" date="2020-05" db="EMBL/GenBank/DDBJ databases">
        <authorList>
            <person name="Rincon C."/>
            <person name="Sanders R I."/>
            <person name="Robbins C."/>
            <person name="Chaturvedi A."/>
        </authorList>
    </citation>
    <scope>NUCLEOTIDE SEQUENCE</scope>
    <source>
        <strain evidence="1">CHB12</strain>
    </source>
</reference>
<accession>A0A916E2C0</accession>
<dbReference type="EMBL" id="CAGKOT010000009">
    <property type="protein sequence ID" value="CAB5353711.1"/>
    <property type="molecule type" value="Genomic_DNA"/>
</dbReference>
<comment type="caution">
    <text evidence="1">The sequence shown here is derived from an EMBL/GenBank/DDBJ whole genome shotgun (WGS) entry which is preliminary data.</text>
</comment>